<name>A0ABP2MN14_9FIRM</name>
<sequence>MALDDLLRAERLPWFGTEGQDSDVVLSSRVRLARNLVNLPFPGRADHSQLAQIQKVVDTAFADIAAEIGLSFDRISIDQLTNLQRDVLIEKRLISEKFAEAQPHRTAYISGDACISILVNEDDHLHIQAMSPGLSLTQAFDTASRIDDYIEERLDLAFDETMGYLTAYPTNLGTGLRASVILHLPGLVYTGNIENIANISPQLGLAVHLLEGSGEGAHLYRISNQLTLGYSEAEMIENLRTAVGEIAAHERRARKALSYFGRDGVEDGVWRAFGILSYARALTEQEVFDLLSRVRYGIDRGIITDVSPECYAEIVVAARDGYLKYAAENENLSAGELNSMRASRVRTILHKYGTQG</sequence>
<comment type="caution">
    <text evidence="5">Lacks conserved residue(s) required for the propagation of feature annotation.</text>
</comment>
<accession>A0ABP2MN14</accession>
<keyword evidence="3 5" id="KW-0418">Kinase</keyword>
<feature type="binding site" evidence="5">
    <location>
        <begin position="27"/>
        <end position="31"/>
    </location>
    <ligand>
        <name>ATP</name>
        <dbReference type="ChEBI" id="CHEBI:30616"/>
    </ligand>
</feature>
<comment type="caution">
    <text evidence="7">The sequence shown here is derived from an EMBL/GenBank/DDBJ whole genome shotgun (WGS) entry which is preliminary data.</text>
</comment>
<dbReference type="InterPro" id="IPR000749">
    <property type="entry name" value="ATP-guanido_PTrfase"/>
</dbReference>
<protein>
    <recommendedName>
        <fullName evidence="6">Phosphagen kinase C-terminal domain-containing protein</fullName>
    </recommendedName>
</protein>
<dbReference type="RefSeq" id="WP_006697112.1">
    <property type="nucleotide sequence ID" value="NZ_JH376862.1"/>
</dbReference>
<keyword evidence="4 5" id="KW-0067">ATP-binding</keyword>
<feature type="binding site" evidence="5">
    <location>
        <begin position="177"/>
        <end position="181"/>
    </location>
    <ligand>
        <name>ATP</name>
        <dbReference type="ChEBI" id="CHEBI:30616"/>
    </ligand>
</feature>
<dbReference type="PANTHER" id="PTHR11547">
    <property type="entry name" value="ARGININE OR CREATINE KINASE"/>
    <property type="match status" value="1"/>
</dbReference>
<evidence type="ECO:0000256" key="5">
    <source>
        <dbReference type="PROSITE-ProRule" id="PRU00843"/>
    </source>
</evidence>
<evidence type="ECO:0000256" key="3">
    <source>
        <dbReference type="ARBA" id="ARBA00022777"/>
    </source>
</evidence>
<dbReference type="SUPFAM" id="SSF55931">
    <property type="entry name" value="Glutamine synthetase/guanido kinase"/>
    <property type="match status" value="1"/>
</dbReference>
<evidence type="ECO:0000256" key="2">
    <source>
        <dbReference type="ARBA" id="ARBA00022741"/>
    </source>
</evidence>
<evidence type="ECO:0000313" key="7">
    <source>
        <dbReference type="EMBL" id="EHG23378.1"/>
    </source>
</evidence>
<proteinExistence type="inferred from homology"/>
<dbReference type="EMBL" id="ADGH01000019">
    <property type="protein sequence ID" value="EHG23378.1"/>
    <property type="molecule type" value="Genomic_DNA"/>
</dbReference>
<dbReference type="CDD" id="cd07930">
    <property type="entry name" value="bacterial_phosphagen_kinase"/>
    <property type="match status" value="1"/>
</dbReference>
<dbReference type="Pfam" id="PF00217">
    <property type="entry name" value="ATP-gua_Ptrans"/>
    <property type="match status" value="1"/>
</dbReference>
<feature type="binding site" evidence="5">
    <location>
        <begin position="208"/>
        <end position="213"/>
    </location>
    <ligand>
        <name>ATP</name>
        <dbReference type="ChEBI" id="CHEBI:30616"/>
    </ligand>
</feature>
<keyword evidence="8" id="KW-1185">Reference proteome</keyword>
<organism evidence="7 8">
    <name type="scientific">Selenomonas noxia F0398</name>
    <dbReference type="NCBI Taxonomy" id="702437"/>
    <lineage>
        <taxon>Bacteria</taxon>
        <taxon>Bacillati</taxon>
        <taxon>Bacillota</taxon>
        <taxon>Negativicutes</taxon>
        <taxon>Selenomonadales</taxon>
        <taxon>Selenomonadaceae</taxon>
        <taxon>Selenomonas</taxon>
    </lineage>
</organism>
<dbReference type="PROSITE" id="PS51510">
    <property type="entry name" value="PHOSPHAGEN_KINASE_C"/>
    <property type="match status" value="1"/>
</dbReference>
<evidence type="ECO:0000256" key="1">
    <source>
        <dbReference type="ARBA" id="ARBA00022679"/>
    </source>
</evidence>
<evidence type="ECO:0000259" key="6">
    <source>
        <dbReference type="PROSITE" id="PS51510"/>
    </source>
</evidence>
<dbReference type="InterPro" id="IPR023660">
    <property type="entry name" value="Arg_Kinase"/>
</dbReference>
<dbReference type="InterPro" id="IPR022414">
    <property type="entry name" value="ATP-guanido_PTrfase_cat"/>
</dbReference>
<evidence type="ECO:0000313" key="8">
    <source>
        <dbReference type="Proteomes" id="UP000003175"/>
    </source>
</evidence>
<dbReference type="InterPro" id="IPR014746">
    <property type="entry name" value="Gln_synth/guanido_kin_cat_dom"/>
</dbReference>
<dbReference type="PANTHER" id="PTHR11547:SF38">
    <property type="entry name" value="ARGININE KINASE 1-RELATED"/>
    <property type="match status" value="1"/>
</dbReference>
<feature type="domain" description="Phosphagen kinase C-terminal" evidence="6">
    <location>
        <begin position="24"/>
        <end position="253"/>
    </location>
</feature>
<dbReference type="Gene3D" id="3.30.590.10">
    <property type="entry name" value="Glutamine synthetase/guanido kinase, catalytic domain"/>
    <property type="match status" value="1"/>
</dbReference>
<keyword evidence="1 5" id="KW-0808">Transferase</keyword>
<reference evidence="7 8" key="1">
    <citation type="submission" date="2011-08" db="EMBL/GenBank/DDBJ databases">
        <title>The Genome Sequence of Selenomonas noxia F0398.</title>
        <authorList>
            <consortium name="The Broad Institute Genome Sequencing Platform"/>
            <person name="Earl A."/>
            <person name="Ward D."/>
            <person name="Feldgarden M."/>
            <person name="Gevers D."/>
            <person name="Izard J."/>
            <person name="Ganesan A."/>
            <person name="Blanton J.M."/>
            <person name="Baranova O.V."/>
            <person name="Tanner A.C."/>
            <person name="Dewhirst F.E."/>
            <person name="Young S.K."/>
            <person name="Zeng Q."/>
            <person name="Gargeya S."/>
            <person name="Fitzgerald M."/>
            <person name="Haas B."/>
            <person name="Abouelleil A."/>
            <person name="Alvarado L."/>
            <person name="Arachchi H.M."/>
            <person name="Berlin A."/>
            <person name="Brown A."/>
            <person name="Chapman S.B."/>
            <person name="Chen Z."/>
            <person name="Dunbar C."/>
            <person name="Freedman E."/>
            <person name="Gearin G."/>
            <person name="Gellesch M."/>
            <person name="Goldberg J."/>
            <person name="Griggs A."/>
            <person name="Gujja S."/>
            <person name="Heiman D."/>
            <person name="Howarth C."/>
            <person name="Larson L."/>
            <person name="Lui A."/>
            <person name="MacDonald P.J.P."/>
            <person name="Montmayeur A."/>
            <person name="Murphy C."/>
            <person name="Neiman D."/>
            <person name="Pearson M."/>
            <person name="Priest M."/>
            <person name="Roberts A."/>
            <person name="Saif S."/>
            <person name="Shea T."/>
            <person name="Shenoy N."/>
            <person name="Sisk P."/>
            <person name="Stolte C."/>
            <person name="Sykes S."/>
            <person name="Wortman J."/>
            <person name="Nusbaum C."/>
            <person name="Birren B."/>
        </authorList>
    </citation>
    <scope>NUCLEOTIDE SEQUENCE [LARGE SCALE GENOMIC DNA]</scope>
    <source>
        <strain evidence="7 8">F0398</strain>
    </source>
</reference>
<evidence type="ECO:0000256" key="4">
    <source>
        <dbReference type="ARBA" id="ARBA00022840"/>
    </source>
</evidence>
<gene>
    <name evidence="7" type="ORF">HMPREF9432_01958</name>
</gene>
<dbReference type="Proteomes" id="UP000003175">
    <property type="component" value="Unassembled WGS sequence"/>
</dbReference>
<comment type="similarity">
    <text evidence="5">Belongs to the ATP:guanido phosphotransferase family.</text>
</comment>
<keyword evidence="2 5" id="KW-0547">Nucleotide-binding</keyword>